<evidence type="ECO:0000256" key="1">
    <source>
        <dbReference type="SAM" id="MobiDB-lite"/>
    </source>
</evidence>
<proteinExistence type="predicted"/>
<protein>
    <submittedName>
        <fullName evidence="3">Uncharacterized protein</fullName>
    </submittedName>
</protein>
<organism evidence="3 4">
    <name type="scientific">Agromyces larvae</name>
    <dbReference type="NCBI Taxonomy" id="2929802"/>
    <lineage>
        <taxon>Bacteria</taxon>
        <taxon>Bacillati</taxon>
        <taxon>Actinomycetota</taxon>
        <taxon>Actinomycetes</taxon>
        <taxon>Micrococcales</taxon>
        <taxon>Microbacteriaceae</taxon>
        <taxon>Agromyces</taxon>
    </lineage>
</organism>
<dbReference type="EMBL" id="CP094528">
    <property type="protein sequence ID" value="UOE42807.1"/>
    <property type="molecule type" value="Genomic_DNA"/>
</dbReference>
<keyword evidence="2" id="KW-0732">Signal</keyword>
<reference evidence="3 4" key="1">
    <citation type="submission" date="2022-03" db="EMBL/GenBank/DDBJ databases">
        <title>Mucilaginibacter sp. isolated from the gut of Protaetia brevitarsis seulensis larvae.</title>
        <authorList>
            <person name="Won M."/>
            <person name="Kim S.-J."/>
            <person name="Kwon S.-W."/>
        </authorList>
    </citation>
    <scope>NUCLEOTIDE SEQUENCE [LARGE SCALE GENOMIC DNA]</scope>
    <source>
        <strain evidence="3 4">CFWR-12</strain>
    </source>
</reference>
<dbReference type="Proteomes" id="UP000832097">
    <property type="component" value="Chromosome"/>
</dbReference>
<dbReference type="RefSeq" id="WP_243553738.1">
    <property type="nucleotide sequence ID" value="NZ_CP094528.1"/>
</dbReference>
<feature type="signal peptide" evidence="2">
    <location>
        <begin position="1"/>
        <end position="24"/>
    </location>
</feature>
<feature type="compositionally biased region" description="Polar residues" evidence="1">
    <location>
        <begin position="25"/>
        <end position="38"/>
    </location>
</feature>
<sequence>MTARPLAIAALALTALVLSGCADSSPDTAPESTSTISPAHQGDDVVVGPGASEDCAGVAVIVDAGDLDAADDPSTEACLPVDAPIIAADALAQAGVTTEGTDDYGDQVVCRVNGAPAETDTIVADDGTEYHETCSTMPAAFAYWAVWVRPADGEWAYAQEGLATQQLAPGDRLGLFFTLNGEPAQPAS</sequence>
<accession>A0ABY4BUB7</accession>
<evidence type="ECO:0000256" key="2">
    <source>
        <dbReference type="SAM" id="SignalP"/>
    </source>
</evidence>
<feature type="region of interest" description="Disordered" evidence="1">
    <location>
        <begin position="23"/>
        <end position="42"/>
    </location>
</feature>
<feature type="chain" id="PRO_5045935775" evidence="2">
    <location>
        <begin position="25"/>
        <end position="188"/>
    </location>
</feature>
<evidence type="ECO:0000313" key="4">
    <source>
        <dbReference type="Proteomes" id="UP000832097"/>
    </source>
</evidence>
<dbReference type="PROSITE" id="PS51257">
    <property type="entry name" value="PROKAR_LIPOPROTEIN"/>
    <property type="match status" value="1"/>
</dbReference>
<gene>
    <name evidence="3" type="ORF">MTO99_11455</name>
</gene>
<keyword evidence="4" id="KW-1185">Reference proteome</keyword>
<evidence type="ECO:0000313" key="3">
    <source>
        <dbReference type="EMBL" id="UOE42807.1"/>
    </source>
</evidence>
<name>A0ABY4BUB7_9MICO</name>